<evidence type="ECO:0000256" key="1">
    <source>
        <dbReference type="SAM" id="MobiDB-lite"/>
    </source>
</evidence>
<name>A0A9X3SD75_9ACTN</name>
<reference evidence="3" key="1">
    <citation type="submission" date="2022-10" db="EMBL/GenBank/DDBJ databases">
        <title>The WGS of Solirubrobacter phytolaccae KCTC 29190.</title>
        <authorList>
            <person name="Jiang Z."/>
        </authorList>
    </citation>
    <scope>NUCLEOTIDE SEQUENCE</scope>
    <source>
        <strain evidence="3">KCTC 29190</strain>
    </source>
</reference>
<evidence type="ECO:0000259" key="2">
    <source>
        <dbReference type="SMART" id="SM00418"/>
    </source>
</evidence>
<evidence type="ECO:0000313" key="4">
    <source>
        <dbReference type="Proteomes" id="UP001147653"/>
    </source>
</evidence>
<comment type="caution">
    <text evidence="3">The sequence shown here is derived from an EMBL/GenBank/DDBJ whole genome shotgun (WGS) entry which is preliminary data.</text>
</comment>
<proteinExistence type="predicted"/>
<dbReference type="Pfam" id="PF12840">
    <property type="entry name" value="HTH_20"/>
    <property type="match status" value="1"/>
</dbReference>
<gene>
    <name evidence="3" type="ORF">OJ997_34560</name>
</gene>
<sequence length="217" mass="23824">MARVKPITDIDDPRYVKAMSHPLRVRILAMLDERMASPNQLAGWLGATLGTTAYHVRVLEKLGLIELADETRVRGAVEHHYRSTGRPMVSAQAWAGVTQIAKQSAIGSSLSIIDEYAQASGAAGGFDRPEAHLSRTRVTLDTKGWEQLLGATLKYVEKVESIERAAVARMEKKPHAEEPSEATVVVMNFEGTRLTDQPERAPRRAQGASSRVTAQRV</sequence>
<dbReference type="SUPFAM" id="SSF46785">
    <property type="entry name" value="Winged helix' DNA-binding domain"/>
    <property type="match status" value="1"/>
</dbReference>
<accession>A0A9X3SD75</accession>
<keyword evidence="4" id="KW-1185">Reference proteome</keyword>
<feature type="region of interest" description="Disordered" evidence="1">
    <location>
        <begin position="192"/>
        <end position="217"/>
    </location>
</feature>
<dbReference type="PANTHER" id="PTHR38600:SF2">
    <property type="entry name" value="SLL0088 PROTEIN"/>
    <property type="match status" value="1"/>
</dbReference>
<dbReference type="PANTHER" id="PTHR38600">
    <property type="entry name" value="TRANSCRIPTIONAL REGULATORY PROTEIN"/>
    <property type="match status" value="1"/>
</dbReference>
<organism evidence="3 4">
    <name type="scientific">Solirubrobacter phytolaccae</name>
    <dbReference type="NCBI Taxonomy" id="1404360"/>
    <lineage>
        <taxon>Bacteria</taxon>
        <taxon>Bacillati</taxon>
        <taxon>Actinomycetota</taxon>
        <taxon>Thermoleophilia</taxon>
        <taxon>Solirubrobacterales</taxon>
        <taxon>Solirubrobacteraceae</taxon>
        <taxon>Solirubrobacter</taxon>
    </lineage>
</organism>
<evidence type="ECO:0000313" key="3">
    <source>
        <dbReference type="EMBL" id="MDA0185481.1"/>
    </source>
</evidence>
<dbReference type="InterPro" id="IPR036390">
    <property type="entry name" value="WH_DNA-bd_sf"/>
</dbReference>
<feature type="domain" description="HTH arsR-type" evidence="2">
    <location>
        <begin position="14"/>
        <end position="93"/>
    </location>
</feature>
<dbReference type="CDD" id="cd00090">
    <property type="entry name" value="HTH_ARSR"/>
    <property type="match status" value="1"/>
</dbReference>
<dbReference type="AlphaFoldDB" id="A0A9X3SD75"/>
<dbReference type="GO" id="GO:0003700">
    <property type="term" value="F:DNA-binding transcription factor activity"/>
    <property type="evidence" value="ECO:0007669"/>
    <property type="project" value="InterPro"/>
</dbReference>
<dbReference type="InterPro" id="IPR001845">
    <property type="entry name" value="HTH_ArsR_DNA-bd_dom"/>
</dbReference>
<dbReference type="InterPro" id="IPR036388">
    <property type="entry name" value="WH-like_DNA-bd_sf"/>
</dbReference>
<dbReference type="SMART" id="SM00418">
    <property type="entry name" value="HTH_ARSR"/>
    <property type="match status" value="1"/>
</dbReference>
<dbReference type="InterPro" id="IPR011991">
    <property type="entry name" value="ArsR-like_HTH"/>
</dbReference>
<feature type="compositionally biased region" description="Polar residues" evidence="1">
    <location>
        <begin position="207"/>
        <end position="217"/>
    </location>
</feature>
<dbReference type="Proteomes" id="UP001147653">
    <property type="component" value="Unassembled WGS sequence"/>
</dbReference>
<protein>
    <submittedName>
        <fullName evidence="3">Winged helix-turn-helix domain-containing protein</fullName>
    </submittedName>
</protein>
<dbReference type="RefSeq" id="WP_270029988.1">
    <property type="nucleotide sequence ID" value="NZ_JAPDDP010000117.1"/>
</dbReference>
<dbReference type="EMBL" id="JAPDDP010000117">
    <property type="protein sequence ID" value="MDA0185481.1"/>
    <property type="molecule type" value="Genomic_DNA"/>
</dbReference>
<dbReference type="Gene3D" id="1.10.10.10">
    <property type="entry name" value="Winged helix-like DNA-binding domain superfamily/Winged helix DNA-binding domain"/>
    <property type="match status" value="1"/>
</dbReference>